<dbReference type="AlphaFoldDB" id="A0A0C3S1Q3"/>
<sequence>MTSAIHPTPTDRYPTATSTLQARTEHDIQARLEAHKASPQEHTPDGPVLQRNAHLQFLLRNLVQGFPARYMSQDASQPWLFFWTLQGFSVLSVGLDEQTRQRSINTIMALQHPLGGFGGGPGQSPHLLPTYASVCALAIVGRNGDNGGWDQIDRKKMYDLFMSLKQPDGSFLVSHHGEVDVRGIYCLLTVATLLDILTPELVAGTPEFIASCQTYEGGFGSASFPDWALANDGQIQDASAPRPPLGEAHGGYTFCAAASWILLQPYVKTYYPAKGLPTPTINYAGLLRWLTQMQGLEIELGGFKGRTNKLVDGCYSWWVGGCVALVEGFLGIGKSAEGEGDDGADGEHAWADVDDSLFSRKALQEYVLIAGQHSAGGLVDKPPKPADAYHTLYCLSGLSAAQHHVVPSDDRRADLLKAWQDPTDSSGDLAAQVRKLAFVDTLCWKEDEGTAKYFGGATNRVNATHLLTNLTATHAEGMMAHFYNQTLPRKGAKA</sequence>
<dbReference type="EC" id="2.5.1.58" evidence="2 9"/>
<evidence type="ECO:0000256" key="9">
    <source>
        <dbReference type="RuleBase" id="RU365056"/>
    </source>
</evidence>
<accession>A0A0C3S1Q3</accession>
<dbReference type="Gene3D" id="1.50.10.20">
    <property type="match status" value="1"/>
</dbReference>
<name>A0A0C3S1Q3_PHLG1</name>
<evidence type="ECO:0000256" key="1">
    <source>
        <dbReference type="ARBA" id="ARBA00010497"/>
    </source>
</evidence>
<dbReference type="GO" id="GO:0008270">
    <property type="term" value="F:zinc ion binding"/>
    <property type="evidence" value="ECO:0007669"/>
    <property type="project" value="UniProtKB-UniRule"/>
</dbReference>
<reference evidence="11 12" key="1">
    <citation type="journal article" date="2014" name="PLoS Genet.">
        <title>Analysis of the Phlebiopsis gigantea genome, transcriptome and secretome provides insight into its pioneer colonization strategies of wood.</title>
        <authorList>
            <person name="Hori C."/>
            <person name="Ishida T."/>
            <person name="Igarashi K."/>
            <person name="Samejima M."/>
            <person name="Suzuki H."/>
            <person name="Master E."/>
            <person name="Ferreira P."/>
            <person name="Ruiz-Duenas F.J."/>
            <person name="Held B."/>
            <person name="Canessa P."/>
            <person name="Larrondo L.F."/>
            <person name="Schmoll M."/>
            <person name="Druzhinina I.S."/>
            <person name="Kubicek C.P."/>
            <person name="Gaskell J.A."/>
            <person name="Kersten P."/>
            <person name="St John F."/>
            <person name="Glasner J."/>
            <person name="Sabat G."/>
            <person name="Splinter BonDurant S."/>
            <person name="Syed K."/>
            <person name="Yadav J."/>
            <person name="Mgbeahuruike A.C."/>
            <person name="Kovalchuk A."/>
            <person name="Asiegbu F.O."/>
            <person name="Lackner G."/>
            <person name="Hoffmeister D."/>
            <person name="Rencoret J."/>
            <person name="Gutierrez A."/>
            <person name="Sun H."/>
            <person name="Lindquist E."/>
            <person name="Barry K."/>
            <person name="Riley R."/>
            <person name="Grigoriev I.V."/>
            <person name="Henrissat B."/>
            <person name="Kues U."/>
            <person name="Berka R.M."/>
            <person name="Martinez A.T."/>
            <person name="Covert S.F."/>
            <person name="Blanchette R.A."/>
            <person name="Cullen D."/>
        </authorList>
    </citation>
    <scope>NUCLEOTIDE SEQUENCE [LARGE SCALE GENOMIC DNA]</scope>
    <source>
        <strain evidence="11 12">11061_1 CR5-6</strain>
    </source>
</reference>
<evidence type="ECO:0000259" key="10">
    <source>
        <dbReference type="Pfam" id="PF00432"/>
    </source>
</evidence>
<keyword evidence="5 9" id="KW-0808">Transferase</keyword>
<keyword evidence="8 9" id="KW-0862">Zinc</keyword>
<dbReference type="OrthoDB" id="10261146at2759"/>
<dbReference type="Pfam" id="PF00432">
    <property type="entry name" value="Prenyltrans"/>
    <property type="match status" value="1"/>
</dbReference>
<dbReference type="InterPro" id="IPR001330">
    <property type="entry name" value="Prenyltrans"/>
</dbReference>
<keyword evidence="7" id="KW-0677">Repeat</keyword>
<dbReference type="PANTHER" id="PTHR11774">
    <property type="entry name" value="GERANYLGERANYL TRANSFERASE TYPE BETA SUBUNIT"/>
    <property type="match status" value="1"/>
</dbReference>
<dbReference type="EMBL" id="KN840626">
    <property type="protein sequence ID" value="KIP03252.1"/>
    <property type="molecule type" value="Genomic_DNA"/>
</dbReference>
<organism evidence="11 12">
    <name type="scientific">Phlebiopsis gigantea (strain 11061_1 CR5-6)</name>
    <name type="common">White-rot fungus</name>
    <name type="synonym">Peniophora gigantea</name>
    <dbReference type="NCBI Taxonomy" id="745531"/>
    <lineage>
        <taxon>Eukaryota</taxon>
        <taxon>Fungi</taxon>
        <taxon>Dikarya</taxon>
        <taxon>Basidiomycota</taxon>
        <taxon>Agaricomycotina</taxon>
        <taxon>Agaricomycetes</taxon>
        <taxon>Polyporales</taxon>
        <taxon>Phanerochaetaceae</taxon>
        <taxon>Phlebiopsis</taxon>
    </lineage>
</organism>
<evidence type="ECO:0000256" key="7">
    <source>
        <dbReference type="ARBA" id="ARBA00022737"/>
    </source>
</evidence>
<comment type="cofactor">
    <cofactor evidence="9">
        <name>Zn(2+)</name>
        <dbReference type="ChEBI" id="CHEBI:29105"/>
    </cofactor>
    <text evidence="9">Binds 1 zinc ion per subunit.</text>
</comment>
<feature type="domain" description="Prenyltransferase alpha-alpha toroid" evidence="10">
    <location>
        <begin position="49"/>
        <end position="413"/>
    </location>
</feature>
<dbReference type="InterPro" id="IPR008930">
    <property type="entry name" value="Terpenoid_cyclase/PrenylTrfase"/>
</dbReference>
<dbReference type="PANTHER" id="PTHR11774:SF6">
    <property type="entry name" value="PROTEIN FARNESYLTRANSFERASE SUBUNIT BETA"/>
    <property type="match status" value="1"/>
</dbReference>
<dbReference type="GO" id="GO:0097354">
    <property type="term" value="P:prenylation"/>
    <property type="evidence" value="ECO:0007669"/>
    <property type="project" value="UniProtKB-UniRule"/>
</dbReference>
<evidence type="ECO:0000256" key="8">
    <source>
        <dbReference type="ARBA" id="ARBA00022833"/>
    </source>
</evidence>
<evidence type="ECO:0000256" key="3">
    <source>
        <dbReference type="ARBA" id="ARBA00015798"/>
    </source>
</evidence>
<keyword evidence="4 9" id="KW-0637">Prenyltransferase</keyword>
<evidence type="ECO:0000256" key="5">
    <source>
        <dbReference type="ARBA" id="ARBA00022679"/>
    </source>
</evidence>
<proteinExistence type="inferred from homology"/>
<evidence type="ECO:0000256" key="2">
    <source>
        <dbReference type="ARBA" id="ARBA00012702"/>
    </source>
</evidence>
<comment type="similarity">
    <text evidence="1 9">Belongs to the protein prenyltransferase subunit beta family.</text>
</comment>
<dbReference type="SUPFAM" id="SSF48239">
    <property type="entry name" value="Terpenoid cyclases/Protein prenyltransferases"/>
    <property type="match status" value="1"/>
</dbReference>
<comment type="catalytic activity">
    <reaction evidence="9">
        <text>L-cysteinyl-[protein] + (2E,6E)-farnesyl diphosphate = S-(2E,6E)-farnesyl-L-cysteinyl-[protein] + diphosphate</text>
        <dbReference type="Rhea" id="RHEA:13345"/>
        <dbReference type="Rhea" id="RHEA-COMP:10131"/>
        <dbReference type="Rhea" id="RHEA-COMP:11535"/>
        <dbReference type="ChEBI" id="CHEBI:29950"/>
        <dbReference type="ChEBI" id="CHEBI:33019"/>
        <dbReference type="ChEBI" id="CHEBI:86019"/>
        <dbReference type="ChEBI" id="CHEBI:175763"/>
    </reaction>
</comment>
<keyword evidence="12" id="KW-1185">Reference proteome</keyword>
<dbReference type="Proteomes" id="UP000053257">
    <property type="component" value="Unassembled WGS sequence"/>
</dbReference>
<dbReference type="GO" id="GO:0004660">
    <property type="term" value="F:protein farnesyltransferase activity"/>
    <property type="evidence" value="ECO:0007669"/>
    <property type="project" value="UniProtKB-UniRule"/>
</dbReference>
<dbReference type="InterPro" id="IPR026872">
    <property type="entry name" value="FTB"/>
</dbReference>
<keyword evidence="6 9" id="KW-0479">Metal-binding</keyword>
<dbReference type="CDD" id="cd02893">
    <property type="entry name" value="FTase"/>
    <property type="match status" value="1"/>
</dbReference>
<evidence type="ECO:0000256" key="4">
    <source>
        <dbReference type="ARBA" id="ARBA00022602"/>
    </source>
</evidence>
<evidence type="ECO:0000313" key="11">
    <source>
        <dbReference type="EMBL" id="KIP03252.1"/>
    </source>
</evidence>
<protein>
    <recommendedName>
        <fullName evidence="3 9">Protein farnesyltransferase subunit beta</fullName>
        <shortName evidence="9">FTase-beta</shortName>
        <ecNumber evidence="2 9">2.5.1.58</ecNumber>
    </recommendedName>
</protein>
<evidence type="ECO:0000256" key="6">
    <source>
        <dbReference type="ARBA" id="ARBA00022723"/>
    </source>
</evidence>
<dbReference type="GO" id="GO:0005965">
    <property type="term" value="C:protein farnesyltransferase complex"/>
    <property type="evidence" value="ECO:0007669"/>
    <property type="project" value="UniProtKB-UniRule"/>
</dbReference>
<dbReference type="STRING" id="745531.A0A0C3S1Q3"/>
<dbReference type="HOGENOM" id="CLU_028946_0_0_1"/>
<comment type="subunit">
    <text evidence="9">Heterodimer of an alpha and a beta subunit.</text>
</comment>
<comment type="function">
    <text evidence="9">Catalyzes the transfer of a farnesyl moiety from farnesyl diphosphate to a cysteine at the fourth position from the C-terminus of several proteins. The beta subunit is responsible for peptide-binding.</text>
</comment>
<evidence type="ECO:0000313" key="12">
    <source>
        <dbReference type="Proteomes" id="UP000053257"/>
    </source>
</evidence>
<dbReference type="InterPro" id="IPR045089">
    <property type="entry name" value="PGGT1B-like"/>
</dbReference>
<gene>
    <name evidence="11" type="ORF">PHLGIDRAFT_130277</name>
</gene>